<evidence type="ECO:0000256" key="2">
    <source>
        <dbReference type="ARBA" id="ARBA00023125"/>
    </source>
</evidence>
<evidence type="ECO:0000313" key="6">
    <source>
        <dbReference type="EMBL" id="MBP3950555.1"/>
    </source>
</evidence>
<dbReference type="GO" id="GO:0003677">
    <property type="term" value="F:DNA binding"/>
    <property type="evidence" value="ECO:0007669"/>
    <property type="project" value="UniProtKB-KW"/>
</dbReference>
<evidence type="ECO:0000313" key="7">
    <source>
        <dbReference type="Proteomes" id="UP000678228"/>
    </source>
</evidence>
<evidence type="ECO:0000259" key="4">
    <source>
        <dbReference type="PROSITE" id="PS50937"/>
    </source>
</evidence>
<dbReference type="InterPro" id="IPR003759">
    <property type="entry name" value="Cbl-bd_cap"/>
</dbReference>
<keyword evidence="3" id="KW-0804">Transcription</keyword>
<dbReference type="InterPro" id="IPR000551">
    <property type="entry name" value="MerR-type_HTH_dom"/>
</dbReference>
<dbReference type="PANTHER" id="PTHR30204">
    <property type="entry name" value="REDOX-CYCLING DRUG-SENSING TRANSCRIPTIONAL ACTIVATOR SOXR"/>
    <property type="match status" value="1"/>
</dbReference>
<keyword evidence="7" id="KW-1185">Reference proteome</keyword>
<dbReference type="EMBL" id="JAGKSQ010000002">
    <property type="protein sequence ID" value="MBP3950555.1"/>
    <property type="molecule type" value="Genomic_DNA"/>
</dbReference>
<gene>
    <name evidence="6" type="ORF">J7W16_05365</name>
</gene>
<dbReference type="CDD" id="cd01104">
    <property type="entry name" value="HTH_MlrA-CarA"/>
    <property type="match status" value="1"/>
</dbReference>
<dbReference type="InterPro" id="IPR036594">
    <property type="entry name" value="Meth_synthase_dom"/>
</dbReference>
<dbReference type="Gene3D" id="1.10.1660.10">
    <property type="match status" value="1"/>
</dbReference>
<sequence>MTSKEGKYNIKAISTMLGIQAGTLRAWERRYHIIEPVRNEAGHRLYSDEHVAILKWLIDKVNKGFTIGQAVGLYEKGSISLETNEANKHEDYSIQLSNEILDALLSFKENQANQLLNQAFCLFSIEKVTIDILGTLLVKVGTMWEKNEITVAHEHFVTAFLRTKIGTIFHSMPIDGFLPKVIAVCGPDETHELGLLIYTLFLRRKGFEVIYLGLGIPTGDIELVINEVGAQMFFTSCTMKDNLDITMKLIDDLHLKFPELVIGTGGYAFDHLNEDQQKEYGHYVVGKTKQDWEDWLKNQLQAK</sequence>
<reference evidence="6" key="1">
    <citation type="submission" date="2021-03" db="EMBL/GenBank/DDBJ databases">
        <title>Bacillus suaedae sp. nov., isolated from Suaeda aralocaspica.</title>
        <authorList>
            <person name="Lei R.F.R."/>
        </authorList>
    </citation>
    <scope>NUCLEOTIDE SEQUENCE</scope>
    <source>
        <strain evidence="6">YZJH907-2</strain>
    </source>
</reference>
<dbReference type="SUPFAM" id="SSF46955">
    <property type="entry name" value="Putative DNA-binding domain"/>
    <property type="match status" value="1"/>
</dbReference>
<keyword evidence="1" id="KW-0805">Transcription regulation</keyword>
<dbReference type="Pfam" id="PF13411">
    <property type="entry name" value="MerR_1"/>
    <property type="match status" value="1"/>
</dbReference>
<evidence type="ECO:0000259" key="5">
    <source>
        <dbReference type="PROSITE" id="PS51332"/>
    </source>
</evidence>
<feature type="domain" description="HTH merR-type" evidence="4">
    <location>
        <begin position="7"/>
        <end position="73"/>
    </location>
</feature>
<proteinExistence type="predicted"/>
<dbReference type="InterPro" id="IPR047057">
    <property type="entry name" value="MerR_fam"/>
</dbReference>
<dbReference type="PROSITE" id="PS51332">
    <property type="entry name" value="B12_BINDING"/>
    <property type="match status" value="1"/>
</dbReference>
<dbReference type="Gene3D" id="1.10.1240.10">
    <property type="entry name" value="Methionine synthase domain"/>
    <property type="match status" value="1"/>
</dbReference>
<dbReference type="AlphaFoldDB" id="A0A940WQA5"/>
<protein>
    <submittedName>
        <fullName evidence="6">MerR family transcriptional regulator</fullName>
    </submittedName>
</protein>
<dbReference type="InterPro" id="IPR036724">
    <property type="entry name" value="Cobalamin-bd_sf"/>
</dbReference>
<dbReference type="GO" id="GO:0031419">
    <property type="term" value="F:cobalamin binding"/>
    <property type="evidence" value="ECO:0007669"/>
    <property type="project" value="InterPro"/>
</dbReference>
<evidence type="ECO:0000256" key="1">
    <source>
        <dbReference type="ARBA" id="ARBA00023015"/>
    </source>
</evidence>
<evidence type="ECO:0000256" key="3">
    <source>
        <dbReference type="ARBA" id="ARBA00023163"/>
    </source>
</evidence>
<organism evidence="6 7">
    <name type="scientific">Halalkalibacter suaedae</name>
    <dbReference type="NCBI Taxonomy" id="2822140"/>
    <lineage>
        <taxon>Bacteria</taxon>
        <taxon>Bacillati</taxon>
        <taxon>Bacillota</taxon>
        <taxon>Bacilli</taxon>
        <taxon>Bacillales</taxon>
        <taxon>Bacillaceae</taxon>
        <taxon>Halalkalibacter</taxon>
    </lineage>
</organism>
<dbReference type="Pfam" id="PF02310">
    <property type="entry name" value="B12-binding"/>
    <property type="match status" value="1"/>
</dbReference>
<name>A0A940WQA5_9BACI</name>
<accession>A0A940WQA5</accession>
<dbReference type="Proteomes" id="UP000678228">
    <property type="component" value="Unassembled WGS sequence"/>
</dbReference>
<dbReference type="Pfam" id="PF02607">
    <property type="entry name" value="B12-binding_2"/>
    <property type="match status" value="1"/>
</dbReference>
<feature type="domain" description="B12-binding" evidence="5">
    <location>
        <begin position="178"/>
        <end position="303"/>
    </location>
</feature>
<dbReference type="InterPro" id="IPR006158">
    <property type="entry name" value="Cobalamin-bd"/>
</dbReference>
<dbReference type="InterPro" id="IPR009061">
    <property type="entry name" value="DNA-bd_dom_put_sf"/>
</dbReference>
<dbReference type="GO" id="GO:0046872">
    <property type="term" value="F:metal ion binding"/>
    <property type="evidence" value="ECO:0007669"/>
    <property type="project" value="InterPro"/>
</dbReference>
<dbReference type="SMART" id="SM00422">
    <property type="entry name" value="HTH_MERR"/>
    <property type="match status" value="1"/>
</dbReference>
<comment type="caution">
    <text evidence="6">The sequence shown here is derived from an EMBL/GenBank/DDBJ whole genome shotgun (WGS) entry which is preliminary data.</text>
</comment>
<keyword evidence="2" id="KW-0238">DNA-binding</keyword>
<dbReference type="RefSeq" id="WP_210596209.1">
    <property type="nucleotide sequence ID" value="NZ_JAGKSQ010000002.1"/>
</dbReference>
<dbReference type="PROSITE" id="PS50937">
    <property type="entry name" value="HTH_MERR_2"/>
    <property type="match status" value="1"/>
</dbReference>
<dbReference type="Gene3D" id="3.40.50.280">
    <property type="entry name" value="Cobalamin-binding domain"/>
    <property type="match status" value="1"/>
</dbReference>
<dbReference type="SUPFAM" id="SSF52242">
    <property type="entry name" value="Cobalamin (vitamin B12)-binding domain"/>
    <property type="match status" value="1"/>
</dbReference>
<dbReference type="PANTHER" id="PTHR30204:SF67">
    <property type="entry name" value="HTH-TYPE TRANSCRIPTIONAL REGULATOR MLRA-RELATED"/>
    <property type="match status" value="1"/>
</dbReference>
<dbReference type="GO" id="GO:0003700">
    <property type="term" value="F:DNA-binding transcription factor activity"/>
    <property type="evidence" value="ECO:0007669"/>
    <property type="project" value="InterPro"/>
</dbReference>